<keyword evidence="1" id="KW-0815">Transposition</keyword>
<evidence type="ECO:0000313" key="6">
    <source>
        <dbReference type="Proteomes" id="UP000541444"/>
    </source>
</evidence>
<evidence type="ECO:0000259" key="4">
    <source>
        <dbReference type="Pfam" id="PF10551"/>
    </source>
</evidence>
<name>A0A7J7LJS4_9MAGN</name>
<dbReference type="Pfam" id="PF10551">
    <property type="entry name" value="MULE"/>
    <property type="match status" value="1"/>
</dbReference>
<dbReference type="GO" id="GO:0004803">
    <property type="term" value="F:transposase activity"/>
    <property type="evidence" value="ECO:0007669"/>
    <property type="project" value="InterPro"/>
</dbReference>
<evidence type="ECO:0000256" key="1">
    <source>
        <dbReference type="ARBA" id="ARBA00022578"/>
    </source>
</evidence>
<dbReference type="AlphaFoldDB" id="A0A7J7LJS4"/>
<dbReference type="InterPro" id="IPR018289">
    <property type="entry name" value="MULE_transposase_dom"/>
</dbReference>
<dbReference type="PANTHER" id="PTHR31973:SF187">
    <property type="entry name" value="MUTATOR TRANSPOSASE MUDRA PROTEIN"/>
    <property type="match status" value="1"/>
</dbReference>
<comment type="caution">
    <text evidence="5">The sequence shown here is derived from an EMBL/GenBank/DDBJ whole genome shotgun (WGS) entry which is preliminary data.</text>
</comment>
<reference evidence="5 6" key="1">
    <citation type="journal article" date="2020" name="IScience">
        <title>Genome Sequencing of the Endangered Kingdonia uniflora (Circaeasteraceae, Ranunculales) Reveals Potential Mechanisms of Evolutionary Specialization.</title>
        <authorList>
            <person name="Sun Y."/>
            <person name="Deng T."/>
            <person name="Zhang A."/>
            <person name="Moore M.J."/>
            <person name="Landis J.B."/>
            <person name="Lin N."/>
            <person name="Zhang H."/>
            <person name="Zhang X."/>
            <person name="Huang J."/>
            <person name="Zhang X."/>
            <person name="Sun H."/>
            <person name="Wang H."/>
        </authorList>
    </citation>
    <scope>NUCLEOTIDE SEQUENCE [LARGE SCALE GENOMIC DNA]</scope>
    <source>
        <strain evidence="5">TB1705</strain>
        <tissue evidence="5">Leaf</tissue>
    </source>
</reference>
<dbReference type="EMBL" id="JACGCM010002238">
    <property type="protein sequence ID" value="KAF6142809.1"/>
    <property type="molecule type" value="Genomic_DNA"/>
</dbReference>
<feature type="domain" description="MULE transposase" evidence="4">
    <location>
        <begin position="66"/>
        <end position="160"/>
    </location>
</feature>
<sequence>MVIEKIMGSYDKGYALCPELCVETQKSNPGSIATCSREDGNLKFTDMCISFKAALDGFTKGCRPILSLDRCFLKDKYGGQCLSIISLDANNGLFPIEVFICRSEYQPTWMKFLTLVQGQLTLHPSKLTFISDRQKGLVEAVSQVFPHSNHRFCFRHMYKNFKQLYRGTYLMILAWNASKAYKKTVMKENLDKLGVA</sequence>
<proteinExistence type="predicted"/>
<protein>
    <recommendedName>
        <fullName evidence="4">MULE transposase domain-containing protein</fullName>
    </recommendedName>
</protein>
<dbReference type="PANTHER" id="PTHR31973">
    <property type="entry name" value="POLYPROTEIN, PUTATIVE-RELATED"/>
    <property type="match status" value="1"/>
</dbReference>
<evidence type="ECO:0000313" key="5">
    <source>
        <dbReference type="EMBL" id="KAF6142809.1"/>
    </source>
</evidence>
<dbReference type="PROSITE" id="PS01007">
    <property type="entry name" value="TRANSPOSASE_MUTATOR"/>
    <property type="match status" value="1"/>
</dbReference>
<evidence type="ECO:0000256" key="2">
    <source>
        <dbReference type="ARBA" id="ARBA00023125"/>
    </source>
</evidence>
<dbReference type="InterPro" id="IPR001207">
    <property type="entry name" value="Transposase_mutator"/>
</dbReference>
<accession>A0A7J7LJS4</accession>
<gene>
    <name evidence="5" type="ORF">GIB67_002673</name>
</gene>
<dbReference type="Proteomes" id="UP000541444">
    <property type="component" value="Unassembled WGS sequence"/>
</dbReference>
<organism evidence="5 6">
    <name type="scientific">Kingdonia uniflora</name>
    <dbReference type="NCBI Taxonomy" id="39325"/>
    <lineage>
        <taxon>Eukaryota</taxon>
        <taxon>Viridiplantae</taxon>
        <taxon>Streptophyta</taxon>
        <taxon>Embryophyta</taxon>
        <taxon>Tracheophyta</taxon>
        <taxon>Spermatophyta</taxon>
        <taxon>Magnoliopsida</taxon>
        <taxon>Ranunculales</taxon>
        <taxon>Circaeasteraceae</taxon>
        <taxon>Kingdonia</taxon>
    </lineage>
</organism>
<dbReference type="GO" id="GO:0003677">
    <property type="term" value="F:DNA binding"/>
    <property type="evidence" value="ECO:0007669"/>
    <property type="project" value="UniProtKB-KW"/>
</dbReference>
<evidence type="ECO:0000256" key="3">
    <source>
        <dbReference type="ARBA" id="ARBA00023172"/>
    </source>
</evidence>
<keyword evidence="2" id="KW-0238">DNA-binding</keyword>
<keyword evidence="6" id="KW-1185">Reference proteome</keyword>
<dbReference type="GO" id="GO:0006313">
    <property type="term" value="P:DNA transposition"/>
    <property type="evidence" value="ECO:0007669"/>
    <property type="project" value="InterPro"/>
</dbReference>
<keyword evidence="3" id="KW-0233">DNA recombination</keyword>
<dbReference type="OrthoDB" id="1918246at2759"/>